<gene>
    <name evidence="1" type="ORF">AIOL_004334</name>
</gene>
<proteinExistence type="predicted"/>
<sequence>MVHLKCLRIGDGCCVTLLICAPSPKAILSAGRRVCQNAICR</sequence>
<dbReference type="AlphaFoldDB" id="A0A0J9E982"/>
<organism evidence="1 2">
    <name type="scientific">Candidatus Rhodobacter oscarellae</name>
    <dbReference type="NCBI Taxonomy" id="1675527"/>
    <lineage>
        <taxon>Bacteria</taxon>
        <taxon>Pseudomonadati</taxon>
        <taxon>Pseudomonadota</taxon>
        <taxon>Alphaproteobacteria</taxon>
        <taxon>Rhodobacterales</taxon>
        <taxon>Rhodobacter group</taxon>
        <taxon>Rhodobacter</taxon>
    </lineage>
</organism>
<evidence type="ECO:0000313" key="1">
    <source>
        <dbReference type="EMBL" id="KMW59352.1"/>
    </source>
</evidence>
<keyword evidence="2" id="KW-1185">Reference proteome</keyword>
<evidence type="ECO:0000313" key="2">
    <source>
        <dbReference type="Proteomes" id="UP000037178"/>
    </source>
</evidence>
<comment type="caution">
    <text evidence="1">The sequence shown here is derived from an EMBL/GenBank/DDBJ whole genome shotgun (WGS) entry which is preliminary data.</text>
</comment>
<reference evidence="1 2" key="1">
    <citation type="submission" date="2015-06" db="EMBL/GenBank/DDBJ databases">
        <title>Draft genome sequence of an Alphaproteobacteria species associated to the Mediterranean sponge Oscarella lobularis.</title>
        <authorList>
            <person name="Jourda C."/>
            <person name="Santini S."/>
            <person name="Claverie J.-M."/>
        </authorList>
    </citation>
    <scope>NUCLEOTIDE SEQUENCE [LARGE SCALE GENOMIC DNA]</scope>
    <source>
        <strain evidence="1">IGS</strain>
    </source>
</reference>
<dbReference type="PATRIC" id="fig|1675527.3.peg.4534"/>
<protein>
    <submittedName>
        <fullName evidence="1">Uncharacterized protein</fullName>
    </submittedName>
</protein>
<accession>A0A0J9E982</accession>
<dbReference type="Proteomes" id="UP000037178">
    <property type="component" value="Unassembled WGS sequence"/>
</dbReference>
<name>A0A0J9E982_9RHOB</name>
<dbReference type="STRING" id="1675527.AIOL_004334"/>
<dbReference type="EMBL" id="LFTY01000002">
    <property type="protein sequence ID" value="KMW59352.1"/>
    <property type="molecule type" value="Genomic_DNA"/>
</dbReference>